<comment type="function">
    <text evidence="16">Member of the two-component regulatory system NtrB/NtrC, which controls expression of the nitrogen-regulated (ntr) genes in response to nitrogen limitation. Phosphorylated NtrC binds directly to DNA and stimulates the formation of open promoter-sigma54-RNA polymerase complexes.</text>
</comment>
<dbReference type="GO" id="GO:0006355">
    <property type="term" value="P:regulation of DNA-templated transcription"/>
    <property type="evidence" value="ECO:0007669"/>
    <property type="project" value="InterPro"/>
</dbReference>
<dbReference type="Gene3D" id="1.10.8.60">
    <property type="match status" value="1"/>
</dbReference>
<keyword evidence="12" id="KW-0804">Transcription</keyword>
<dbReference type="SMART" id="SM00382">
    <property type="entry name" value="AAA"/>
    <property type="match status" value="1"/>
</dbReference>
<evidence type="ECO:0000256" key="9">
    <source>
        <dbReference type="ARBA" id="ARBA00023015"/>
    </source>
</evidence>
<dbReference type="InterPro" id="IPR025662">
    <property type="entry name" value="Sigma_54_int_dom_ATP-bd_1"/>
</dbReference>
<dbReference type="EMBL" id="VFIY01000010">
    <property type="protein sequence ID" value="TPD59739.1"/>
    <property type="molecule type" value="Genomic_DNA"/>
</dbReference>
<evidence type="ECO:0000256" key="14">
    <source>
        <dbReference type="ARBA" id="ARBA00029881"/>
    </source>
</evidence>
<dbReference type="Gene3D" id="1.10.10.60">
    <property type="entry name" value="Homeodomain-like"/>
    <property type="match status" value="1"/>
</dbReference>
<evidence type="ECO:0000256" key="3">
    <source>
        <dbReference type="ARBA" id="ARBA00022490"/>
    </source>
</evidence>
<reference evidence="21" key="1">
    <citation type="submission" date="2019-06" db="EMBL/GenBank/DDBJ databases">
        <title>The complete genome of Emcibacter congregatus ZYLT.</title>
        <authorList>
            <person name="Zhao Z."/>
        </authorList>
    </citation>
    <scope>NUCLEOTIDE SEQUENCE [LARGE SCALE GENOMIC DNA]</scope>
    <source>
        <strain evidence="21">MCCC 1A06723</strain>
    </source>
</reference>
<evidence type="ECO:0000256" key="7">
    <source>
        <dbReference type="ARBA" id="ARBA00022840"/>
    </source>
</evidence>
<dbReference type="SUPFAM" id="SSF52540">
    <property type="entry name" value="P-loop containing nucleoside triphosphate hydrolases"/>
    <property type="match status" value="1"/>
</dbReference>
<dbReference type="Gene3D" id="3.40.50.2300">
    <property type="match status" value="1"/>
</dbReference>
<dbReference type="PROSITE" id="PS00688">
    <property type="entry name" value="SIGMA54_INTERACT_3"/>
    <property type="match status" value="1"/>
</dbReference>
<dbReference type="FunFam" id="3.40.50.300:FF:000006">
    <property type="entry name" value="DNA-binding transcriptional regulator NtrC"/>
    <property type="match status" value="1"/>
</dbReference>
<dbReference type="GO" id="GO:0005524">
    <property type="term" value="F:ATP binding"/>
    <property type="evidence" value="ECO:0007669"/>
    <property type="project" value="UniProtKB-KW"/>
</dbReference>
<keyword evidence="10" id="KW-0238">DNA-binding</keyword>
<evidence type="ECO:0000256" key="1">
    <source>
        <dbReference type="ARBA" id="ARBA00004496"/>
    </source>
</evidence>
<organism evidence="20 21">
    <name type="scientific">Emcibacter nanhaiensis</name>
    <dbReference type="NCBI Taxonomy" id="1505037"/>
    <lineage>
        <taxon>Bacteria</taxon>
        <taxon>Pseudomonadati</taxon>
        <taxon>Pseudomonadota</taxon>
        <taxon>Alphaproteobacteria</taxon>
        <taxon>Emcibacterales</taxon>
        <taxon>Emcibacteraceae</taxon>
        <taxon>Emcibacter</taxon>
    </lineage>
</organism>
<name>A0A501PH47_9PROT</name>
<dbReference type="PRINTS" id="PR01590">
    <property type="entry name" value="HTHFIS"/>
</dbReference>
<dbReference type="RefSeq" id="WP_139940711.1">
    <property type="nucleotide sequence ID" value="NZ_JBHSYP010000006.1"/>
</dbReference>
<keyword evidence="3" id="KW-0963">Cytoplasm</keyword>
<keyword evidence="7" id="KW-0067">ATP-binding</keyword>
<evidence type="ECO:0000256" key="15">
    <source>
        <dbReference type="ARBA" id="ARBA00031910"/>
    </source>
</evidence>
<keyword evidence="9" id="KW-0805">Transcription regulation</keyword>
<dbReference type="CDD" id="cd00009">
    <property type="entry name" value="AAA"/>
    <property type="match status" value="1"/>
</dbReference>
<keyword evidence="21" id="KW-1185">Reference proteome</keyword>
<dbReference type="SUPFAM" id="SSF46689">
    <property type="entry name" value="Homeodomain-like"/>
    <property type="match status" value="1"/>
</dbReference>
<dbReference type="InterPro" id="IPR011006">
    <property type="entry name" value="CheY-like_superfamily"/>
</dbReference>
<evidence type="ECO:0000313" key="21">
    <source>
        <dbReference type="Proteomes" id="UP000319148"/>
    </source>
</evidence>
<protein>
    <recommendedName>
        <fullName evidence="2">DNA-binding transcriptional regulator NtrC</fullName>
    </recommendedName>
    <alternativeName>
        <fullName evidence="14">Nitrogen regulation protein NR(I)</fullName>
    </alternativeName>
    <alternativeName>
        <fullName evidence="15">Nitrogen regulator I</fullName>
    </alternativeName>
</protein>
<evidence type="ECO:0000256" key="4">
    <source>
        <dbReference type="ARBA" id="ARBA00022491"/>
    </source>
</evidence>
<evidence type="ECO:0000256" key="16">
    <source>
        <dbReference type="ARBA" id="ARBA00043886"/>
    </source>
</evidence>
<dbReference type="InterPro" id="IPR025943">
    <property type="entry name" value="Sigma_54_int_dom_ATP-bd_2"/>
</dbReference>
<dbReference type="InterPro" id="IPR025944">
    <property type="entry name" value="Sigma_54_int_dom_CS"/>
</dbReference>
<dbReference type="AlphaFoldDB" id="A0A501PH47"/>
<proteinExistence type="predicted"/>
<feature type="domain" description="Response regulatory" evidence="19">
    <location>
        <begin position="4"/>
        <end position="121"/>
    </location>
</feature>
<dbReference type="PANTHER" id="PTHR32071">
    <property type="entry name" value="TRANSCRIPTIONAL REGULATORY PROTEIN"/>
    <property type="match status" value="1"/>
</dbReference>
<dbReference type="Pfam" id="PF00072">
    <property type="entry name" value="Response_reg"/>
    <property type="match status" value="1"/>
</dbReference>
<dbReference type="PROSITE" id="PS00675">
    <property type="entry name" value="SIGMA54_INTERACT_1"/>
    <property type="match status" value="1"/>
</dbReference>
<dbReference type="SMART" id="SM00448">
    <property type="entry name" value="REC"/>
    <property type="match status" value="1"/>
</dbReference>
<dbReference type="InterPro" id="IPR002197">
    <property type="entry name" value="HTH_Fis"/>
</dbReference>
<comment type="subcellular location">
    <subcellularLocation>
        <location evidence="1">Cytoplasm</location>
    </subcellularLocation>
</comment>
<dbReference type="PROSITE" id="PS50045">
    <property type="entry name" value="SIGMA54_INTERACT_4"/>
    <property type="match status" value="1"/>
</dbReference>
<evidence type="ECO:0000259" key="19">
    <source>
        <dbReference type="PROSITE" id="PS50110"/>
    </source>
</evidence>
<evidence type="ECO:0000256" key="12">
    <source>
        <dbReference type="ARBA" id="ARBA00023163"/>
    </source>
</evidence>
<accession>A0A501PH47</accession>
<evidence type="ECO:0000256" key="13">
    <source>
        <dbReference type="ARBA" id="ARBA00023231"/>
    </source>
</evidence>
<evidence type="ECO:0000256" key="8">
    <source>
        <dbReference type="ARBA" id="ARBA00023012"/>
    </source>
</evidence>
<dbReference type="InterPro" id="IPR002078">
    <property type="entry name" value="Sigma_54_int"/>
</dbReference>
<dbReference type="OrthoDB" id="9804019at2"/>
<dbReference type="Proteomes" id="UP000319148">
    <property type="component" value="Unassembled WGS sequence"/>
</dbReference>
<feature type="modified residue" description="4-aspartylphosphate" evidence="17">
    <location>
        <position position="56"/>
    </location>
</feature>
<dbReference type="Pfam" id="PF25601">
    <property type="entry name" value="AAA_lid_14"/>
    <property type="match status" value="1"/>
</dbReference>
<evidence type="ECO:0000256" key="17">
    <source>
        <dbReference type="PROSITE-ProRule" id="PRU00169"/>
    </source>
</evidence>
<keyword evidence="5 17" id="KW-0597">Phosphoprotein</keyword>
<dbReference type="SUPFAM" id="SSF52172">
    <property type="entry name" value="CheY-like"/>
    <property type="match status" value="1"/>
</dbReference>
<dbReference type="Gene3D" id="3.40.50.300">
    <property type="entry name" value="P-loop containing nucleotide triphosphate hydrolases"/>
    <property type="match status" value="1"/>
</dbReference>
<evidence type="ECO:0000313" key="20">
    <source>
        <dbReference type="EMBL" id="TPD59739.1"/>
    </source>
</evidence>
<dbReference type="PANTHER" id="PTHR32071:SF95">
    <property type="entry name" value="DNA-BINDING TRANSCRIPTIONAL REGULATOR NTRC"/>
    <property type="match status" value="1"/>
</dbReference>
<evidence type="ECO:0000256" key="10">
    <source>
        <dbReference type="ARBA" id="ARBA00023125"/>
    </source>
</evidence>
<dbReference type="Pfam" id="PF00158">
    <property type="entry name" value="Sigma54_activat"/>
    <property type="match status" value="1"/>
</dbReference>
<evidence type="ECO:0000256" key="11">
    <source>
        <dbReference type="ARBA" id="ARBA00023159"/>
    </source>
</evidence>
<dbReference type="InterPro" id="IPR003593">
    <property type="entry name" value="AAA+_ATPase"/>
</dbReference>
<keyword evidence="8" id="KW-0902">Two-component regulatory system</keyword>
<feature type="domain" description="Sigma-54 factor interaction" evidence="18">
    <location>
        <begin position="146"/>
        <end position="375"/>
    </location>
</feature>
<dbReference type="PROSITE" id="PS50110">
    <property type="entry name" value="RESPONSE_REGULATORY"/>
    <property type="match status" value="1"/>
</dbReference>
<dbReference type="Pfam" id="PF02954">
    <property type="entry name" value="HTH_8"/>
    <property type="match status" value="1"/>
</dbReference>
<comment type="caution">
    <text evidence="20">The sequence shown here is derived from an EMBL/GenBank/DDBJ whole genome shotgun (WGS) entry which is preliminary data.</text>
</comment>
<dbReference type="InterPro" id="IPR009057">
    <property type="entry name" value="Homeodomain-like_sf"/>
</dbReference>
<dbReference type="GO" id="GO:0005737">
    <property type="term" value="C:cytoplasm"/>
    <property type="evidence" value="ECO:0007669"/>
    <property type="project" value="UniProtKB-SubCell"/>
</dbReference>
<evidence type="ECO:0000256" key="5">
    <source>
        <dbReference type="ARBA" id="ARBA00022553"/>
    </source>
</evidence>
<dbReference type="GO" id="GO:0043565">
    <property type="term" value="F:sequence-specific DNA binding"/>
    <property type="evidence" value="ECO:0007669"/>
    <property type="project" value="InterPro"/>
</dbReference>
<dbReference type="InterPro" id="IPR027417">
    <property type="entry name" value="P-loop_NTPase"/>
</dbReference>
<dbReference type="GO" id="GO:0000160">
    <property type="term" value="P:phosphorelay signal transduction system"/>
    <property type="evidence" value="ECO:0007669"/>
    <property type="project" value="UniProtKB-KW"/>
</dbReference>
<dbReference type="InterPro" id="IPR001789">
    <property type="entry name" value="Sig_transdc_resp-reg_receiver"/>
</dbReference>
<sequence length="493" mass="53712">MRKLILIVEDEETQRKMLQIALEKAGYNTVMASSGREALDMLCGVQPIQVDLVLLDLVLGDISGIEVLEKLSEENLIVPVIVLTAHSSLDSAVNAMRAGAIDFIAKPAGVDRLKVSIENALKLNQLSGEVSRLTRKWDGIMNFQDLMGDSPAIRQAIELAKKGARANVPILLEGESGVGKEVFARSIQGSSDRAGKPFVVVNCGAIPANLVESILFGHEKGSFTGATERHEGKFVEADGGTIFLDEIGELPLDLQVKLLRVLQEGEVDPIGSRESVTVDVRLISATNKKLKDLVETGHFREDLYYRLNVFPITLPPLRERAGDIEKLALHFVDKISAAEGRVRRPLSEDALNLLNSYSWPGNVRQLENAIFRAVILSEGENITPEDFPQILATLHNHPENFEGSALSVTSGGEAGGYSISPVAVLDDKGDIRPMAEVENDMITLAIRMYDNKMSEIARRLGIGRSTLYRKISELGLDAATDKDGDQDAAPDNS</sequence>
<gene>
    <name evidence="20" type="ORF">FIV46_09605</name>
</gene>
<keyword evidence="6" id="KW-0547">Nucleotide-binding</keyword>
<keyword evidence="13" id="KW-0535">Nitrogen fixation</keyword>
<evidence type="ECO:0000256" key="2">
    <source>
        <dbReference type="ARBA" id="ARBA00019059"/>
    </source>
</evidence>
<dbReference type="PROSITE" id="PS00676">
    <property type="entry name" value="SIGMA54_INTERACT_2"/>
    <property type="match status" value="1"/>
</dbReference>
<keyword evidence="11" id="KW-0010">Activator</keyword>
<evidence type="ECO:0000256" key="6">
    <source>
        <dbReference type="ARBA" id="ARBA00022741"/>
    </source>
</evidence>
<keyword evidence="4" id="KW-0678">Repressor</keyword>
<dbReference type="InterPro" id="IPR058031">
    <property type="entry name" value="AAA_lid_NorR"/>
</dbReference>
<evidence type="ECO:0000259" key="18">
    <source>
        <dbReference type="PROSITE" id="PS50045"/>
    </source>
</evidence>